<dbReference type="PROSITE" id="PS51462">
    <property type="entry name" value="NUDIX"/>
    <property type="match status" value="1"/>
</dbReference>
<dbReference type="EMBL" id="PPGH01000035">
    <property type="protein sequence ID" value="PQJ96162.1"/>
    <property type="molecule type" value="Genomic_DNA"/>
</dbReference>
<dbReference type="InterPro" id="IPR031804">
    <property type="entry name" value="DUF4743"/>
</dbReference>
<dbReference type="Pfam" id="PF00293">
    <property type="entry name" value="NUDIX"/>
    <property type="match status" value="1"/>
</dbReference>
<dbReference type="AlphaFoldDB" id="A0A2S7XRW0"/>
<dbReference type="FunFam" id="3.90.79.10:FF:000019">
    <property type="entry name" value="Thiamin pyrophosphokinase, putative"/>
    <property type="match status" value="1"/>
</dbReference>
<reference evidence="2 3" key="1">
    <citation type="submission" date="2018-01" db="EMBL/GenBank/DDBJ databases">
        <title>The complete genome sequence of Chromatium okenii LaCa, a purple sulfur bacterium with a turbulent life.</title>
        <authorList>
            <person name="Luedin S.M."/>
            <person name="Liechti N."/>
            <person name="Storelli N."/>
            <person name="Danza F."/>
            <person name="Wittwer M."/>
            <person name="Pothier J.F."/>
            <person name="Tonolla M.A."/>
        </authorList>
    </citation>
    <scope>NUCLEOTIDE SEQUENCE [LARGE SCALE GENOMIC DNA]</scope>
    <source>
        <strain evidence="2 3">LaCa</strain>
    </source>
</reference>
<dbReference type="InterPro" id="IPR015797">
    <property type="entry name" value="NUDIX_hydrolase-like_dom_sf"/>
</dbReference>
<name>A0A2S7XRW0_9GAMM</name>
<dbReference type="Pfam" id="PF15916">
    <property type="entry name" value="DUF4743"/>
    <property type="match status" value="1"/>
</dbReference>
<gene>
    <name evidence="2" type="ORF">CXB77_10190</name>
</gene>
<dbReference type="Proteomes" id="UP000239936">
    <property type="component" value="Unassembled WGS sequence"/>
</dbReference>
<dbReference type="GO" id="GO:0044715">
    <property type="term" value="F:8-oxo-dGDP phosphatase activity"/>
    <property type="evidence" value="ECO:0007669"/>
    <property type="project" value="TreeGrafter"/>
</dbReference>
<dbReference type="InterPro" id="IPR000086">
    <property type="entry name" value="NUDIX_hydrolase_dom"/>
</dbReference>
<organism evidence="2 3">
    <name type="scientific">Chromatium okenii</name>
    <dbReference type="NCBI Taxonomy" id="61644"/>
    <lineage>
        <taxon>Bacteria</taxon>
        <taxon>Pseudomonadati</taxon>
        <taxon>Pseudomonadota</taxon>
        <taxon>Gammaproteobacteria</taxon>
        <taxon>Chromatiales</taxon>
        <taxon>Chromatiaceae</taxon>
        <taxon>Chromatium</taxon>
    </lineage>
</organism>
<dbReference type="CDD" id="cd03676">
    <property type="entry name" value="NUDIX_Tnr3_like"/>
    <property type="match status" value="1"/>
</dbReference>
<accession>A0A2S7XRW0</accession>
<evidence type="ECO:0000313" key="3">
    <source>
        <dbReference type="Proteomes" id="UP000239936"/>
    </source>
</evidence>
<evidence type="ECO:0000259" key="1">
    <source>
        <dbReference type="PROSITE" id="PS51462"/>
    </source>
</evidence>
<protein>
    <submittedName>
        <fullName evidence="2">DUF4743 domain-containing protein</fullName>
    </submittedName>
</protein>
<dbReference type="RefSeq" id="WP_105073795.1">
    <property type="nucleotide sequence ID" value="NZ_PPGH01000035.1"/>
</dbReference>
<dbReference type="Gene3D" id="3.90.79.10">
    <property type="entry name" value="Nucleoside Triphosphate Pyrophosphohydrolase"/>
    <property type="match status" value="1"/>
</dbReference>
<dbReference type="SUPFAM" id="SSF55811">
    <property type="entry name" value="Nudix"/>
    <property type="match status" value="1"/>
</dbReference>
<feature type="domain" description="Nudix hydrolase" evidence="1">
    <location>
        <begin position="116"/>
        <end position="257"/>
    </location>
</feature>
<sequence>MGFLGKIRACNTWNPLDFLPFTLNGERIGNLHRGAAAQLRRWPQWFAVTTDAVHWINAPACAAERTATLAEVVDQLVANGLITHCHGELYPVTASTRAQSRCLIDRAAAPFFGMRAFGQHLNGFVRTAHGIEMWIGQRSATRRHYPGYLDHLVAGGLPAELSLAENLRKECAEEAGMAAVLANQAIAVSAVSYCQDSARGLKPDVMYCYDLELQEDFVPRCTDGEVENFRRIPVRDVLELVCDSDAFKLNCNLVLIDFLIRHGFITPEEQDYLELVHGLRAKLP</sequence>
<dbReference type="PANTHER" id="PTHR13622:SF8">
    <property type="entry name" value="THIAMIN PYROPHOSPHOKINASE 1"/>
    <property type="match status" value="1"/>
</dbReference>
<evidence type="ECO:0000313" key="2">
    <source>
        <dbReference type="EMBL" id="PQJ96162.1"/>
    </source>
</evidence>
<dbReference type="PANTHER" id="PTHR13622">
    <property type="entry name" value="THIAMIN PYROPHOSPHOKINASE"/>
    <property type="match status" value="1"/>
</dbReference>
<dbReference type="OrthoDB" id="5621792at2"/>
<comment type="caution">
    <text evidence="2">The sequence shown here is derived from an EMBL/GenBank/DDBJ whole genome shotgun (WGS) entry which is preliminary data.</text>
</comment>
<proteinExistence type="predicted"/>
<keyword evidence="3" id="KW-1185">Reference proteome</keyword>